<dbReference type="Proteomes" id="UP000233551">
    <property type="component" value="Unassembled WGS sequence"/>
</dbReference>
<evidence type="ECO:0000313" key="2">
    <source>
        <dbReference type="EMBL" id="PKI62815.1"/>
    </source>
</evidence>
<sequence>MRTRISSRQGPHACALIARLGSVHIPRERVMDTSEKESPLPIYNLEVEGRQYSTRAHRRIGKTETEINATRAHESGRSGPTGPTDFKRIEWSSR</sequence>
<feature type="compositionally biased region" description="Basic and acidic residues" evidence="1">
    <location>
        <begin position="85"/>
        <end position="94"/>
    </location>
</feature>
<dbReference type="AlphaFoldDB" id="A0A2I0K2N7"/>
<keyword evidence="3" id="KW-1185">Reference proteome</keyword>
<dbReference type="EMBL" id="PGOL01000925">
    <property type="protein sequence ID" value="PKI62815.1"/>
    <property type="molecule type" value="Genomic_DNA"/>
</dbReference>
<gene>
    <name evidence="2" type="ORF">CRG98_016766</name>
</gene>
<evidence type="ECO:0000313" key="3">
    <source>
        <dbReference type="Proteomes" id="UP000233551"/>
    </source>
</evidence>
<evidence type="ECO:0000256" key="1">
    <source>
        <dbReference type="SAM" id="MobiDB-lite"/>
    </source>
</evidence>
<organism evidence="2 3">
    <name type="scientific">Punica granatum</name>
    <name type="common">Pomegranate</name>
    <dbReference type="NCBI Taxonomy" id="22663"/>
    <lineage>
        <taxon>Eukaryota</taxon>
        <taxon>Viridiplantae</taxon>
        <taxon>Streptophyta</taxon>
        <taxon>Embryophyta</taxon>
        <taxon>Tracheophyta</taxon>
        <taxon>Spermatophyta</taxon>
        <taxon>Magnoliopsida</taxon>
        <taxon>eudicotyledons</taxon>
        <taxon>Gunneridae</taxon>
        <taxon>Pentapetalae</taxon>
        <taxon>rosids</taxon>
        <taxon>malvids</taxon>
        <taxon>Myrtales</taxon>
        <taxon>Lythraceae</taxon>
        <taxon>Punica</taxon>
    </lineage>
</organism>
<name>A0A2I0K2N7_PUNGR</name>
<protein>
    <submittedName>
        <fullName evidence="2">Uncharacterized protein</fullName>
    </submittedName>
</protein>
<accession>A0A2I0K2N7</accession>
<proteinExistence type="predicted"/>
<reference evidence="2 3" key="1">
    <citation type="submission" date="2017-11" db="EMBL/GenBank/DDBJ databases">
        <title>De-novo sequencing of pomegranate (Punica granatum L.) genome.</title>
        <authorList>
            <person name="Akparov Z."/>
            <person name="Amiraslanov A."/>
            <person name="Hajiyeva S."/>
            <person name="Abbasov M."/>
            <person name="Kaur K."/>
            <person name="Hamwieh A."/>
            <person name="Solovyev V."/>
            <person name="Salamov A."/>
            <person name="Braich B."/>
            <person name="Kosarev P."/>
            <person name="Mahmoud A."/>
            <person name="Hajiyev E."/>
            <person name="Babayeva S."/>
            <person name="Izzatullayeva V."/>
            <person name="Mammadov A."/>
            <person name="Mammadov A."/>
            <person name="Sharifova S."/>
            <person name="Ojaghi J."/>
            <person name="Eynullazada K."/>
            <person name="Bayramov B."/>
            <person name="Abdulazimova A."/>
            <person name="Shahmuradov I."/>
        </authorList>
    </citation>
    <scope>NUCLEOTIDE SEQUENCE [LARGE SCALE GENOMIC DNA]</scope>
    <source>
        <strain evidence="3">cv. AG2017</strain>
        <tissue evidence="2">Leaf</tissue>
    </source>
</reference>
<comment type="caution">
    <text evidence="2">The sequence shown here is derived from an EMBL/GenBank/DDBJ whole genome shotgun (WGS) entry which is preliminary data.</text>
</comment>
<feature type="region of interest" description="Disordered" evidence="1">
    <location>
        <begin position="54"/>
        <end position="94"/>
    </location>
</feature>
<feature type="compositionally biased region" description="Basic and acidic residues" evidence="1">
    <location>
        <begin position="61"/>
        <end position="76"/>
    </location>
</feature>